<evidence type="ECO:0000256" key="3">
    <source>
        <dbReference type="ARBA" id="ARBA00023002"/>
    </source>
</evidence>
<dbReference type="Pfam" id="PF00172">
    <property type="entry name" value="Zn_clus"/>
    <property type="match status" value="1"/>
</dbReference>
<keyword evidence="6" id="KW-0238">DNA-binding</keyword>
<keyword evidence="9" id="KW-0349">Heme</keyword>
<dbReference type="InterPro" id="IPR001128">
    <property type="entry name" value="Cyt_P450"/>
</dbReference>
<dbReference type="Pfam" id="PF04082">
    <property type="entry name" value="Fungal_trans"/>
    <property type="match status" value="1"/>
</dbReference>
<reference evidence="13 14" key="1">
    <citation type="submission" date="2015-02" db="EMBL/GenBank/DDBJ databases">
        <title>Draft genome sequence of Aspergillus parasiticus SU-1.</title>
        <authorList>
            <person name="Yu J."/>
            <person name="Fedorova N."/>
            <person name="Yin Y."/>
            <person name="Losada L."/>
            <person name="Zafar N."/>
            <person name="Taujale R."/>
            <person name="Ehrlich K.C."/>
            <person name="Bhatnagar D."/>
            <person name="Cleveland T.E."/>
            <person name="Bennett J.W."/>
            <person name="Nierman W.C."/>
        </authorList>
    </citation>
    <scope>NUCLEOTIDE SEQUENCE [LARGE SCALE GENOMIC DNA]</scope>
    <source>
        <strain evidence="14">ATCC 56775 / NRRL 5862 / SRRC 143 / SU-1</strain>
    </source>
</reference>
<keyword evidence="3" id="KW-0560">Oxidoreductase</keyword>
<dbReference type="AlphaFoldDB" id="A0A0F0ID17"/>
<dbReference type="InterPro" id="IPR036396">
    <property type="entry name" value="Cyt_P450_sf"/>
</dbReference>
<dbReference type="Gene3D" id="1.10.630.10">
    <property type="entry name" value="Cytochrome P450"/>
    <property type="match status" value="1"/>
</dbReference>
<protein>
    <submittedName>
        <fullName evidence="13">Cytochrome P450</fullName>
    </submittedName>
</protein>
<keyword evidence="5" id="KW-0805">Transcription regulation</keyword>
<dbReference type="STRING" id="1403190.A0A0F0ID17"/>
<dbReference type="PRINTS" id="PR00463">
    <property type="entry name" value="EP450I"/>
</dbReference>
<feature type="region of interest" description="Disordered" evidence="10">
    <location>
        <begin position="1139"/>
        <end position="1186"/>
    </location>
</feature>
<dbReference type="GO" id="GO:0005506">
    <property type="term" value="F:iron ion binding"/>
    <property type="evidence" value="ECO:0007669"/>
    <property type="project" value="InterPro"/>
</dbReference>
<organism evidence="13 14">
    <name type="scientific">Aspergillus parasiticus (strain ATCC 56775 / NRRL 5862 / SRRC 143 / SU-1)</name>
    <dbReference type="NCBI Taxonomy" id="1403190"/>
    <lineage>
        <taxon>Eukaryota</taxon>
        <taxon>Fungi</taxon>
        <taxon>Dikarya</taxon>
        <taxon>Ascomycota</taxon>
        <taxon>Pezizomycotina</taxon>
        <taxon>Eurotiomycetes</taxon>
        <taxon>Eurotiomycetidae</taxon>
        <taxon>Eurotiales</taxon>
        <taxon>Aspergillaceae</taxon>
        <taxon>Aspergillus</taxon>
        <taxon>Aspergillus subgen. Circumdati</taxon>
    </lineage>
</organism>
<proteinExistence type="predicted"/>
<dbReference type="CDD" id="cd00067">
    <property type="entry name" value="GAL4"/>
    <property type="match status" value="1"/>
</dbReference>
<feature type="compositionally biased region" description="Basic and acidic residues" evidence="10">
    <location>
        <begin position="1155"/>
        <end position="1172"/>
    </location>
</feature>
<feature type="binding site" description="axial binding residue" evidence="9">
    <location>
        <position position="467"/>
    </location>
    <ligand>
        <name>heme</name>
        <dbReference type="ChEBI" id="CHEBI:30413"/>
    </ligand>
    <ligandPart>
        <name>Fe</name>
        <dbReference type="ChEBI" id="CHEBI:18248"/>
    </ligandPart>
</feature>
<dbReference type="GO" id="GO:0008270">
    <property type="term" value="F:zinc ion binding"/>
    <property type="evidence" value="ECO:0007669"/>
    <property type="project" value="InterPro"/>
</dbReference>
<evidence type="ECO:0000256" key="8">
    <source>
        <dbReference type="ARBA" id="ARBA00023242"/>
    </source>
</evidence>
<sequence>MPFAPNLGFSIQDGLTKPEILYPFLFGIFALASLCIATLLFPASFSTASRVISWVISIYLELKNPIRHTETGRNIPGPSYVWPNGQGDVEKYVQGRTRSEQWQRKYGNVYRIWAGMTPEVVLTRPEQLHAIFKDSDKHTKATNSDSGYFMSRILGQCLGLMAGPRWKLLKGIAAPPFMHPTAVRSIGRIQEHVQAHFHDLETDGNLREGRIHPVQDLKMLPFFIVAEANYGSLTPAMKSELDSLAPARENLMKFVLFGGLARFNISRFFPTEANRQLRRFRSQWRAFNRAAYERAREKHPSAMVVQMYDAVHKGVLTEEQVAQTMDETLYANLDVTTGGLSWNLVFLAANPACQARLHEEISALTPAEEEGYISRNGTYLAACVLESSRLRPALPFTIPQSAPTERVVDGYRIPAGTNYVVDTWGLNVRDEFWAPDNSTYRPERFLNSSNTDLRYHFWRFGFGPRQCIGRYTADVVIRAILLHLVKHYELQMLEEGNFTQDPECWITHPDLQVKCMIPDPCQSMTLVSDNQFLHLGALAAWQDRAPEHDVYYVQQLSVEIFRHTLAASPFLYFTHQTMERSCTQCHQRKVRCSKTLPCSACVRLGATCRFPTTDANAHRPRRVQKVTITDRIAQLERGLAILANNAGPLQDPENPNARVTSATLLPEPPQSPNRAQEVLVPDGASTRYINETFLSQILDKEKALYKVIGTPRETDEITSGLRPEGLLASSRRPTNWSNELDLSRWQSAQLWQIYRNNVDPVVKILHLPTVEPLVYATMNGEGSDDCRALLFAIYFAAVTSLSEVDAANLLGRDRRSCLLDFQARIEKVVIDAACLDAPTMLSLQALAIYITCLRAHRTSRSGWIMNGVLIRAAQSIGLHRDGTHFNLTPFDAEVRRRLWWQIIVLDYRAAEDHGLAVHGFGSRSDTRLPLHVNDSDLSPELRILPGPRARWTEMSLFLLTSEIAIAFQKVYHTIVDHTDNAQRLQTVQELTAYLESTYLCHCDTNIPIQKVAWLSTRSLLSKFEFFVYQLSLNTEQSQEAVSSAAERTLISACSCLEQSMELQTDDLLRGFRWLFASYNQFHCLMYVLWHLCAQPTGPHVVRVWNIVDLVFNVTENDPTRPDPGSTWKVLQHLREKAAQRRGNVAMSSPTQAHGASDERVPESRTAEQHSGQDLEGTADGFGDLLAPPLDPSSLTEWINLSENLGMYRFEP</sequence>
<dbReference type="GO" id="GO:0020037">
    <property type="term" value="F:heme binding"/>
    <property type="evidence" value="ECO:0007669"/>
    <property type="project" value="InterPro"/>
</dbReference>
<keyword evidence="11" id="KW-1133">Transmembrane helix</keyword>
<comment type="caution">
    <text evidence="13">The sequence shown here is derived from an EMBL/GenBank/DDBJ whole genome shotgun (WGS) entry which is preliminary data.</text>
</comment>
<evidence type="ECO:0000256" key="9">
    <source>
        <dbReference type="PIRSR" id="PIRSR602401-1"/>
    </source>
</evidence>
<evidence type="ECO:0000256" key="7">
    <source>
        <dbReference type="ARBA" id="ARBA00023163"/>
    </source>
</evidence>
<feature type="domain" description="Zn(2)-C6 fungal-type" evidence="12">
    <location>
        <begin position="581"/>
        <end position="610"/>
    </location>
</feature>
<dbReference type="GO" id="GO:0000981">
    <property type="term" value="F:DNA-binding transcription factor activity, RNA polymerase II-specific"/>
    <property type="evidence" value="ECO:0007669"/>
    <property type="project" value="InterPro"/>
</dbReference>
<dbReference type="GO" id="GO:0006351">
    <property type="term" value="P:DNA-templated transcription"/>
    <property type="evidence" value="ECO:0007669"/>
    <property type="project" value="InterPro"/>
</dbReference>
<dbReference type="InterPro" id="IPR036864">
    <property type="entry name" value="Zn2-C6_fun-type_DNA-bd_sf"/>
</dbReference>
<dbReference type="SUPFAM" id="SSF48264">
    <property type="entry name" value="Cytochrome P450"/>
    <property type="match status" value="1"/>
</dbReference>
<dbReference type="SMART" id="SM00906">
    <property type="entry name" value="Fungal_trans"/>
    <property type="match status" value="1"/>
</dbReference>
<dbReference type="OrthoDB" id="2789670at2759"/>
<dbReference type="GO" id="GO:0016705">
    <property type="term" value="F:oxidoreductase activity, acting on paired donors, with incorporation or reduction of molecular oxygen"/>
    <property type="evidence" value="ECO:0007669"/>
    <property type="project" value="InterPro"/>
</dbReference>
<evidence type="ECO:0000256" key="11">
    <source>
        <dbReference type="SAM" id="Phobius"/>
    </source>
</evidence>
<keyword evidence="11" id="KW-0812">Transmembrane</keyword>
<keyword evidence="2 9" id="KW-0479">Metal-binding</keyword>
<comment type="subcellular location">
    <subcellularLocation>
        <location evidence="1">Nucleus</location>
    </subcellularLocation>
</comment>
<dbReference type="PROSITE" id="PS00463">
    <property type="entry name" value="ZN2_CY6_FUNGAL_1"/>
    <property type="match status" value="1"/>
</dbReference>
<evidence type="ECO:0000256" key="10">
    <source>
        <dbReference type="SAM" id="MobiDB-lite"/>
    </source>
</evidence>
<keyword evidence="8" id="KW-0539">Nucleus</keyword>
<evidence type="ECO:0000259" key="12">
    <source>
        <dbReference type="PROSITE" id="PS50048"/>
    </source>
</evidence>
<evidence type="ECO:0000313" key="13">
    <source>
        <dbReference type="EMBL" id="KJK65694.1"/>
    </source>
</evidence>
<dbReference type="InterPro" id="IPR017972">
    <property type="entry name" value="Cyt_P450_CS"/>
</dbReference>
<feature type="transmembrane region" description="Helical" evidence="11">
    <location>
        <begin position="20"/>
        <end position="41"/>
    </location>
</feature>
<evidence type="ECO:0000256" key="2">
    <source>
        <dbReference type="ARBA" id="ARBA00022723"/>
    </source>
</evidence>
<evidence type="ECO:0000256" key="1">
    <source>
        <dbReference type="ARBA" id="ARBA00004123"/>
    </source>
</evidence>
<keyword evidence="7" id="KW-0804">Transcription</keyword>
<dbReference type="CDD" id="cd12148">
    <property type="entry name" value="fungal_TF_MHR"/>
    <property type="match status" value="1"/>
</dbReference>
<dbReference type="Pfam" id="PF00067">
    <property type="entry name" value="p450"/>
    <property type="match status" value="1"/>
</dbReference>
<dbReference type="GO" id="GO:0005634">
    <property type="term" value="C:nucleus"/>
    <property type="evidence" value="ECO:0007669"/>
    <property type="project" value="UniProtKB-SubCell"/>
</dbReference>
<dbReference type="InterPro" id="IPR002401">
    <property type="entry name" value="Cyt_P450_E_grp-I"/>
</dbReference>
<keyword evidence="11" id="KW-0472">Membrane</keyword>
<evidence type="ECO:0000256" key="6">
    <source>
        <dbReference type="ARBA" id="ARBA00023125"/>
    </source>
</evidence>
<dbReference type="PROSITE" id="PS00086">
    <property type="entry name" value="CYTOCHROME_P450"/>
    <property type="match status" value="1"/>
</dbReference>
<evidence type="ECO:0000313" key="14">
    <source>
        <dbReference type="Proteomes" id="UP000033540"/>
    </source>
</evidence>
<dbReference type="InterPro" id="IPR007219">
    <property type="entry name" value="XnlR_reg_dom"/>
</dbReference>
<dbReference type="Proteomes" id="UP000033540">
    <property type="component" value="Unassembled WGS sequence"/>
</dbReference>
<dbReference type="GO" id="GO:0004497">
    <property type="term" value="F:monooxygenase activity"/>
    <property type="evidence" value="ECO:0007669"/>
    <property type="project" value="InterPro"/>
</dbReference>
<evidence type="ECO:0000256" key="4">
    <source>
        <dbReference type="ARBA" id="ARBA00023004"/>
    </source>
</evidence>
<dbReference type="CDD" id="cd20615">
    <property type="entry name" value="CYP_GliC-like"/>
    <property type="match status" value="1"/>
</dbReference>
<name>A0A0F0ID17_ASPPU</name>
<dbReference type="InterPro" id="IPR050613">
    <property type="entry name" value="Sec_Metabolite_Reg"/>
</dbReference>
<evidence type="ECO:0000256" key="5">
    <source>
        <dbReference type="ARBA" id="ARBA00023015"/>
    </source>
</evidence>
<dbReference type="GO" id="GO:0003677">
    <property type="term" value="F:DNA binding"/>
    <property type="evidence" value="ECO:0007669"/>
    <property type="project" value="UniProtKB-KW"/>
</dbReference>
<dbReference type="PROSITE" id="PS50048">
    <property type="entry name" value="ZN2_CY6_FUNGAL_2"/>
    <property type="match status" value="1"/>
</dbReference>
<dbReference type="EMBL" id="JZEE01000357">
    <property type="protein sequence ID" value="KJK65694.1"/>
    <property type="molecule type" value="Genomic_DNA"/>
</dbReference>
<dbReference type="GO" id="GO:0009893">
    <property type="term" value="P:positive regulation of metabolic process"/>
    <property type="evidence" value="ECO:0007669"/>
    <property type="project" value="UniProtKB-ARBA"/>
</dbReference>
<dbReference type="SMART" id="SM00066">
    <property type="entry name" value="GAL4"/>
    <property type="match status" value="1"/>
</dbReference>
<accession>A0A0F0ID17</accession>
<dbReference type="PANTHER" id="PTHR31001:SF57">
    <property type="entry name" value="ZN(II)2CYS6 TRANSCRIPTION FACTOR (EUROFUNG)"/>
    <property type="match status" value="1"/>
</dbReference>
<gene>
    <name evidence="13" type="ORF">P875_00010023</name>
</gene>
<dbReference type="InterPro" id="IPR001138">
    <property type="entry name" value="Zn2Cys6_DnaBD"/>
</dbReference>
<keyword evidence="4 9" id="KW-0408">Iron</keyword>
<dbReference type="Gene3D" id="4.10.240.10">
    <property type="entry name" value="Zn(2)-C6 fungal-type DNA-binding domain"/>
    <property type="match status" value="1"/>
</dbReference>
<comment type="cofactor">
    <cofactor evidence="9">
        <name>heme</name>
        <dbReference type="ChEBI" id="CHEBI:30413"/>
    </cofactor>
</comment>
<dbReference type="SUPFAM" id="SSF57701">
    <property type="entry name" value="Zn2/Cys6 DNA-binding domain"/>
    <property type="match status" value="1"/>
</dbReference>
<dbReference type="PANTHER" id="PTHR31001">
    <property type="entry name" value="UNCHARACTERIZED TRANSCRIPTIONAL REGULATORY PROTEIN"/>
    <property type="match status" value="1"/>
</dbReference>